<comment type="subcellular location">
    <subcellularLocation>
        <location evidence="1">Membrane</location>
        <topology evidence="1">Multi-pass membrane protein</topology>
    </subcellularLocation>
</comment>
<feature type="region of interest" description="Disordered" evidence="10">
    <location>
        <begin position="311"/>
        <end position="345"/>
    </location>
</feature>
<dbReference type="InterPro" id="IPR023271">
    <property type="entry name" value="Aquaporin-like"/>
</dbReference>
<evidence type="ECO:0000256" key="2">
    <source>
        <dbReference type="ARBA" id="ARBA00006175"/>
    </source>
</evidence>
<dbReference type="InterPro" id="IPR034294">
    <property type="entry name" value="Aquaporin_transptr"/>
</dbReference>
<evidence type="ECO:0000256" key="6">
    <source>
        <dbReference type="ARBA" id="ARBA00022989"/>
    </source>
</evidence>
<evidence type="ECO:0000313" key="13">
    <source>
        <dbReference type="Proteomes" id="UP000235371"/>
    </source>
</evidence>
<evidence type="ECO:0000256" key="1">
    <source>
        <dbReference type="ARBA" id="ARBA00004141"/>
    </source>
</evidence>
<dbReference type="RefSeq" id="XP_024730248.1">
    <property type="nucleotide sequence ID" value="XM_024878592.1"/>
</dbReference>
<dbReference type="InterPro" id="IPR000425">
    <property type="entry name" value="MIP"/>
</dbReference>
<proteinExistence type="inferred from homology"/>
<dbReference type="EMBL" id="KZ613887">
    <property type="protein sequence ID" value="PMD53344.1"/>
    <property type="molecule type" value="Genomic_DNA"/>
</dbReference>
<evidence type="ECO:0000256" key="5">
    <source>
        <dbReference type="ARBA" id="ARBA00022737"/>
    </source>
</evidence>
<keyword evidence="5" id="KW-0677">Repeat</keyword>
<keyword evidence="7 11" id="KW-0472">Membrane</keyword>
<dbReference type="FunFam" id="1.20.1080.10:FF:000014">
    <property type="entry name" value="Aquaporin 1"/>
    <property type="match status" value="1"/>
</dbReference>
<feature type="transmembrane region" description="Helical" evidence="11">
    <location>
        <begin position="78"/>
        <end position="104"/>
    </location>
</feature>
<dbReference type="GO" id="GO:0015250">
    <property type="term" value="F:water channel activity"/>
    <property type="evidence" value="ECO:0007669"/>
    <property type="project" value="TreeGrafter"/>
</dbReference>
<dbReference type="PANTHER" id="PTHR19139">
    <property type="entry name" value="AQUAPORIN TRANSPORTER"/>
    <property type="match status" value="1"/>
</dbReference>
<evidence type="ECO:0000256" key="10">
    <source>
        <dbReference type="SAM" id="MobiDB-lite"/>
    </source>
</evidence>
<evidence type="ECO:0000256" key="11">
    <source>
        <dbReference type="SAM" id="Phobius"/>
    </source>
</evidence>
<feature type="transmembrane region" description="Helical" evidence="11">
    <location>
        <begin position="132"/>
        <end position="152"/>
    </location>
</feature>
<dbReference type="Gene3D" id="1.20.1080.10">
    <property type="entry name" value="Glycerol uptake facilitator protein"/>
    <property type="match status" value="1"/>
</dbReference>
<feature type="transmembrane region" description="Helical" evidence="11">
    <location>
        <begin position="198"/>
        <end position="218"/>
    </location>
</feature>
<sequence length="345" mass="36945">MGRDTINHAANNPTSTSTSITKTHSLGNWTTGSRNTIRNHFVVMTGEFLGTFLFLFFSFAPTQIAVIALKNEASTHPFVLDTSALLFVAAAFGVSVTVNVWAFYRINGGMLNPAVTLGLVLIGAVPPIRGLLVFPCQILAGIAAAGVVSALFPGPLLVNVSLGAGTSIVQGLFIEMFLTIQFLVVIFMLAVEKHRATFLAPIGIGMTLFVCHMTAVYYTGCGVNPARALGPDVVNASFPSYHWIYWLGPFMGAFVAAGIYKLFKMLCYETANPGQDGGKEIVGLLYSDEESALGARGEVDLRCFQVKRPVGEAREGTSERSGEDHPDSKFNHGVAAIRETGTEVK</sequence>
<dbReference type="GeneID" id="36586669"/>
<keyword evidence="13" id="KW-1185">Reference proteome</keyword>
<dbReference type="InParanoid" id="A0A2J6SRE5"/>
<dbReference type="OrthoDB" id="3222at2759"/>
<name>A0A2J6SRE5_9HELO</name>
<dbReference type="FunCoup" id="A0A2J6SRE5">
    <property type="interactions" value="267"/>
</dbReference>
<dbReference type="SUPFAM" id="SSF81338">
    <property type="entry name" value="Aquaporin-like"/>
    <property type="match status" value="1"/>
</dbReference>
<dbReference type="Proteomes" id="UP000235371">
    <property type="component" value="Unassembled WGS sequence"/>
</dbReference>
<reference evidence="12 13" key="1">
    <citation type="submission" date="2016-04" db="EMBL/GenBank/DDBJ databases">
        <title>A degradative enzymes factory behind the ericoid mycorrhizal symbiosis.</title>
        <authorList>
            <consortium name="DOE Joint Genome Institute"/>
            <person name="Martino E."/>
            <person name="Morin E."/>
            <person name="Grelet G."/>
            <person name="Kuo A."/>
            <person name="Kohler A."/>
            <person name="Daghino S."/>
            <person name="Barry K."/>
            <person name="Choi C."/>
            <person name="Cichocki N."/>
            <person name="Clum A."/>
            <person name="Copeland A."/>
            <person name="Hainaut M."/>
            <person name="Haridas S."/>
            <person name="Labutti K."/>
            <person name="Lindquist E."/>
            <person name="Lipzen A."/>
            <person name="Khouja H.-R."/>
            <person name="Murat C."/>
            <person name="Ohm R."/>
            <person name="Olson A."/>
            <person name="Spatafora J."/>
            <person name="Veneault-Fourrey C."/>
            <person name="Henrissat B."/>
            <person name="Grigoriev I."/>
            <person name="Martin F."/>
            <person name="Perotto S."/>
        </authorList>
    </citation>
    <scope>NUCLEOTIDE SEQUENCE [LARGE SCALE GENOMIC DNA]</scope>
    <source>
        <strain evidence="12 13">E</strain>
    </source>
</reference>
<feature type="region of interest" description="Disordered" evidence="10">
    <location>
        <begin position="1"/>
        <end position="23"/>
    </location>
</feature>
<gene>
    <name evidence="12" type="ORF">K444DRAFT_599768</name>
</gene>
<feature type="transmembrane region" description="Helical" evidence="11">
    <location>
        <begin position="172"/>
        <end position="191"/>
    </location>
</feature>
<feature type="transmembrane region" description="Helical" evidence="11">
    <location>
        <begin position="243"/>
        <end position="263"/>
    </location>
</feature>
<comment type="catalytic activity">
    <reaction evidence="8">
        <text>H2O(in) = H2O(out)</text>
        <dbReference type="Rhea" id="RHEA:29667"/>
        <dbReference type="ChEBI" id="CHEBI:15377"/>
    </reaction>
</comment>
<organism evidence="12 13">
    <name type="scientific">Hyaloscypha bicolor E</name>
    <dbReference type="NCBI Taxonomy" id="1095630"/>
    <lineage>
        <taxon>Eukaryota</taxon>
        <taxon>Fungi</taxon>
        <taxon>Dikarya</taxon>
        <taxon>Ascomycota</taxon>
        <taxon>Pezizomycotina</taxon>
        <taxon>Leotiomycetes</taxon>
        <taxon>Helotiales</taxon>
        <taxon>Hyaloscyphaceae</taxon>
        <taxon>Hyaloscypha</taxon>
        <taxon>Hyaloscypha bicolor</taxon>
    </lineage>
</organism>
<evidence type="ECO:0000256" key="3">
    <source>
        <dbReference type="ARBA" id="ARBA00022448"/>
    </source>
</evidence>
<feature type="compositionally biased region" description="Low complexity" evidence="10">
    <location>
        <begin position="14"/>
        <end position="23"/>
    </location>
</feature>
<dbReference type="PANTHER" id="PTHR19139:SF199">
    <property type="entry name" value="MIP17260P"/>
    <property type="match status" value="1"/>
</dbReference>
<dbReference type="PRINTS" id="PR00783">
    <property type="entry name" value="MINTRINSICP"/>
</dbReference>
<dbReference type="GO" id="GO:0005886">
    <property type="term" value="C:plasma membrane"/>
    <property type="evidence" value="ECO:0007669"/>
    <property type="project" value="TreeGrafter"/>
</dbReference>
<feature type="compositionally biased region" description="Basic and acidic residues" evidence="10">
    <location>
        <begin position="311"/>
        <end position="330"/>
    </location>
</feature>
<evidence type="ECO:0000256" key="7">
    <source>
        <dbReference type="ARBA" id="ARBA00023136"/>
    </source>
</evidence>
<comment type="similarity">
    <text evidence="2 9">Belongs to the MIP/aquaporin (TC 1.A.8) family.</text>
</comment>
<dbReference type="Pfam" id="PF00230">
    <property type="entry name" value="MIP"/>
    <property type="match status" value="1"/>
</dbReference>
<keyword evidence="6 11" id="KW-1133">Transmembrane helix</keyword>
<evidence type="ECO:0000256" key="8">
    <source>
        <dbReference type="ARBA" id="ARBA00034651"/>
    </source>
</evidence>
<feature type="transmembrane region" description="Helical" evidence="11">
    <location>
        <begin position="48"/>
        <end position="69"/>
    </location>
</feature>
<keyword evidence="3 9" id="KW-0813">Transport</keyword>
<evidence type="ECO:0000313" key="12">
    <source>
        <dbReference type="EMBL" id="PMD53344.1"/>
    </source>
</evidence>
<dbReference type="AlphaFoldDB" id="A0A2J6SRE5"/>
<evidence type="ECO:0000256" key="4">
    <source>
        <dbReference type="ARBA" id="ARBA00022692"/>
    </source>
</evidence>
<accession>A0A2J6SRE5</accession>
<evidence type="ECO:0000256" key="9">
    <source>
        <dbReference type="RuleBase" id="RU000477"/>
    </source>
</evidence>
<keyword evidence="4 9" id="KW-0812">Transmembrane</keyword>
<protein>
    <submittedName>
        <fullName evidence="12">Aquaporin-like protein</fullName>
    </submittedName>
</protein>
<dbReference type="STRING" id="1095630.A0A2J6SRE5"/>